<organism evidence="3 4">
    <name type="scientific">Microbacterium terregens</name>
    <dbReference type="NCBI Taxonomy" id="69363"/>
    <lineage>
        <taxon>Bacteria</taxon>
        <taxon>Bacillati</taxon>
        <taxon>Actinomycetota</taxon>
        <taxon>Actinomycetes</taxon>
        <taxon>Micrococcales</taxon>
        <taxon>Microbacteriaceae</taxon>
        <taxon>Microbacterium</taxon>
    </lineage>
</organism>
<evidence type="ECO:0000313" key="3">
    <source>
        <dbReference type="EMBL" id="MFB9646832.1"/>
    </source>
</evidence>
<evidence type="ECO:0000256" key="1">
    <source>
        <dbReference type="SAM" id="MobiDB-lite"/>
    </source>
</evidence>
<evidence type="ECO:0000256" key="2">
    <source>
        <dbReference type="SAM" id="Phobius"/>
    </source>
</evidence>
<keyword evidence="2" id="KW-0472">Membrane</keyword>
<keyword evidence="2" id="KW-0812">Transmembrane</keyword>
<proteinExistence type="predicted"/>
<name>A0ABV5T338_9MICO</name>
<accession>A0ABV5T338</accession>
<protein>
    <recommendedName>
        <fullName evidence="5">DUF3618 domain-containing protein</fullName>
    </recommendedName>
</protein>
<evidence type="ECO:0008006" key="5">
    <source>
        <dbReference type="Google" id="ProtNLM"/>
    </source>
</evidence>
<evidence type="ECO:0000313" key="4">
    <source>
        <dbReference type="Proteomes" id="UP001589611"/>
    </source>
</evidence>
<feature type="region of interest" description="Disordered" evidence="1">
    <location>
        <begin position="1"/>
        <end position="29"/>
    </location>
</feature>
<feature type="transmembrane region" description="Helical" evidence="2">
    <location>
        <begin position="149"/>
        <end position="169"/>
    </location>
</feature>
<dbReference type="EMBL" id="JBHMBE010000004">
    <property type="protein sequence ID" value="MFB9646832.1"/>
    <property type="molecule type" value="Genomic_DNA"/>
</dbReference>
<keyword evidence="4" id="KW-1185">Reference proteome</keyword>
<dbReference type="RefSeq" id="WP_344715098.1">
    <property type="nucleotide sequence ID" value="NZ_BAAAWH010000001.1"/>
</dbReference>
<sequence length="172" mass="16803">MTDTNGNIDAATQAARDAADKVSDAAADTDTSLGATAAEIADDLATPVPASEADLSRAGKDAAGGAAAVSDIVTDKLGDVVEGAKNAASDAKAAAGKAADAATDAVKSAGAKLKGAADDVDFDELVAQSRALAGGWGDRIKQAYRERPGVVVGAAVGAVVIVGAIIRSIGRR</sequence>
<keyword evidence="2" id="KW-1133">Transmembrane helix</keyword>
<gene>
    <name evidence="3" type="ORF">ACFFPJ_13605</name>
</gene>
<reference evidence="3 4" key="1">
    <citation type="submission" date="2024-09" db="EMBL/GenBank/DDBJ databases">
        <authorList>
            <person name="Sun Q."/>
            <person name="Mori K."/>
        </authorList>
    </citation>
    <scope>NUCLEOTIDE SEQUENCE [LARGE SCALE GENOMIC DNA]</scope>
    <source>
        <strain evidence="3 4">JCM 1342</strain>
    </source>
</reference>
<comment type="caution">
    <text evidence="3">The sequence shown here is derived from an EMBL/GenBank/DDBJ whole genome shotgun (WGS) entry which is preliminary data.</text>
</comment>
<dbReference type="Gene3D" id="1.20.120.20">
    <property type="entry name" value="Apolipoprotein"/>
    <property type="match status" value="1"/>
</dbReference>
<dbReference type="Proteomes" id="UP001589611">
    <property type="component" value="Unassembled WGS sequence"/>
</dbReference>